<dbReference type="GO" id="GO:0019150">
    <property type="term" value="F:D-ribulokinase activity"/>
    <property type="evidence" value="ECO:0007669"/>
    <property type="project" value="TreeGrafter"/>
</dbReference>
<dbReference type="InterPro" id="IPR018485">
    <property type="entry name" value="FGGY_C"/>
</dbReference>
<keyword evidence="8" id="KW-1185">Reference proteome</keyword>
<dbReference type="eggNOG" id="KOG2517">
    <property type="taxonomic scope" value="Eukaryota"/>
</dbReference>
<dbReference type="InterPro" id="IPR006003">
    <property type="entry name" value="FGGY_RbtK-like"/>
</dbReference>
<dbReference type="FunFam" id="3.30.420.40:FF:000101">
    <property type="entry name" value="FGGY carbohydrate kinase domain-containing protein"/>
    <property type="match status" value="1"/>
</dbReference>
<dbReference type="HOGENOM" id="CLU_009281_10_2_1"/>
<evidence type="ECO:0000256" key="4">
    <source>
        <dbReference type="ARBA" id="ARBA00074355"/>
    </source>
</evidence>
<comment type="similarity">
    <text evidence="1">Belongs to the FGGY kinase family.</text>
</comment>
<reference evidence="7" key="3">
    <citation type="submission" date="2025-09" db="UniProtKB">
        <authorList>
            <consortium name="Ensembl"/>
        </authorList>
    </citation>
    <scope>IDENTIFICATION</scope>
</reference>
<evidence type="ECO:0000256" key="2">
    <source>
        <dbReference type="ARBA" id="ARBA00022679"/>
    </source>
</evidence>
<reference evidence="7" key="2">
    <citation type="submission" date="2025-08" db="UniProtKB">
        <authorList>
            <consortium name="Ensembl"/>
        </authorList>
    </citation>
    <scope>IDENTIFICATION</scope>
</reference>
<dbReference type="Gene3D" id="1.20.58.2240">
    <property type="match status" value="1"/>
</dbReference>
<evidence type="ECO:0000313" key="8">
    <source>
        <dbReference type="Proteomes" id="UP000007875"/>
    </source>
</evidence>
<dbReference type="GO" id="GO:0019321">
    <property type="term" value="P:pentose metabolic process"/>
    <property type="evidence" value="ECO:0007669"/>
    <property type="project" value="TreeGrafter"/>
</dbReference>
<dbReference type="PIRSF" id="PIRSF000538">
    <property type="entry name" value="GlpK"/>
    <property type="match status" value="1"/>
</dbReference>
<keyword evidence="3" id="KW-0418">Kinase</keyword>
<name>H2YYV4_CIOSA</name>
<dbReference type="Gene3D" id="3.30.420.40">
    <property type="match status" value="1"/>
</dbReference>
<dbReference type="NCBIfam" id="TIGR01315">
    <property type="entry name" value="5C_CHO_kinase"/>
    <property type="match status" value="1"/>
</dbReference>
<dbReference type="CDD" id="cd07782">
    <property type="entry name" value="ASKHA_NBD_FGGY_D-RBK"/>
    <property type="match status" value="1"/>
</dbReference>
<dbReference type="GO" id="GO:0005737">
    <property type="term" value="C:cytoplasm"/>
    <property type="evidence" value="ECO:0007669"/>
    <property type="project" value="TreeGrafter"/>
</dbReference>
<proteinExistence type="inferred from homology"/>
<dbReference type="Pfam" id="PF00370">
    <property type="entry name" value="FGGY_N"/>
    <property type="match status" value="1"/>
</dbReference>
<reference evidence="8" key="1">
    <citation type="submission" date="2003-08" db="EMBL/GenBank/DDBJ databases">
        <authorList>
            <person name="Birren B."/>
            <person name="Nusbaum C."/>
            <person name="Abebe A."/>
            <person name="Abouelleil A."/>
            <person name="Adekoya E."/>
            <person name="Ait-zahra M."/>
            <person name="Allen N."/>
            <person name="Allen T."/>
            <person name="An P."/>
            <person name="Anderson M."/>
            <person name="Anderson S."/>
            <person name="Arachchi H."/>
            <person name="Armbruster J."/>
            <person name="Bachantsang P."/>
            <person name="Baldwin J."/>
            <person name="Barry A."/>
            <person name="Bayul T."/>
            <person name="Blitshsteyn B."/>
            <person name="Bloom T."/>
            <person name="Blye J."/>
            <person name="Boguslavskiy L."/>
            <person name="Borowsky M."/>
            <person name="Boukhgalter B."/>
            <person name="Brunache A."/>
            <person name="Butler J."/>
            <person name="Calixte N."/>
            <person name="Calvo S."/>
            <person name="Camarata J."/>
            <person name="Campo K."/>
            <person name="Chang J."/>
            <person name="Cheshatsang Y."/>
            <person name="Citroen M."/>
            <person name="Collymore A."/>
            <person name="Considine T."/>
            <person name="Cook A."/>
            <person name="Cooke P."/>
            <person name="Corum B."/>
            <person name="Cuomo C."/>
            <person name="David R."/>
            <person name="Dawoe T."/>
            <person name="Degray S."/>
            <person name="Dodge S."/>
            <person name="Dooley K."/>
            <person name="Dorje P."/>
            <person name="Dorjee K."/>
            <person name="Dorris L."/>
            <person name="Duffey N."/>
            <person name="Dupes A."/>
            <person name="Elkins T."/>
            <person name="Engels R."/>
            <person name="Erickson J."/>
            <person name="Farina A."/>
            <person name="Faro S."/>
            <person name="Ferreira P."/>
            <person name="Fischer H."/>
            <person name="Fitzgerald M."/>
            <person name="Foley K."/>
            <person name="Gage D."/>
            <person name="Galagan J."/>
            <person name="Gearin G."/>
            <person name="Gnerre S."/>
            <person name="Gnirke A."/>
            <person name="Goyette A."/>
            <person name="Graham J."/>
            <person name="Grandbois E."/>
            <person name="Gyaltsen K."/>
            <person name="Hafez N."/>
            <person name="Hagopian D."/>
            <person name="Hagos B."/>
            <person name="Hall J."/>
            <person name="Hatcher B."/>
            <person name="Heller A."/>
            <person name="Higgins H."/>
            <person name="Honan T."/>
            <person name="Horn A."/>
            <person name="Houde N."/>
            <person name="Hughes L."/>
            <person name="Hulme W."/>
            <person name="Husby E."/>
            <person name="Iliev I."/>
            <person name="Jaffe D."/>
            <person name="Jones C."/>
            <person name="Kamal M."/>
            <person name="Kamat A."/>
            <person name="Kamvysselis M."/>
            <person name="Karlsson E."/>
            <person name="Kells C."/>
            <person name="Kieu A."/>
            <person name="Kisner P."/>
            <person name="Kodira C."/>
            <person name="Kulbokas E."/>
            <person name="Labutti K."/>
            <person name="Lama D."/>
            <person name="Landers T."/>
            <person name="Leger J."/>
            <person name="Levine S."/>
            <person name="Lewis D."/>
            <person name="Lewis T."/>
            <person name="Lindblad-toh K."/>
            <person name="Liu X."/>
            <person name="Lokyitsang T."/>
            <person name="Lokyitsang Y."/>
            <person name="Lucien O."/>
            <person name="Lui A."/>
            <person name="Ma L.J."/>
            <person name="Mabbitt R."/>
            <person name="Macdonald J."/>
            <person name="Maclean C."/>
            <person name="Major J."/>
            <person name="Manning J."/>
            <person name="Marabella R."/>
            <person name="Maru K."/>
            <person name="Matthews C."/>
            <person name="Mauceli E."/>
            <person name="Mccarthy M."/>
            <person name="Mcdonough S."/>
            <person name="Mcghee T."/>
            <person name="Meldrim J."/>
            <person name="Meneus L."/>
            <person name="Mesirov J."/>
            <person name="Mihalev A."/>
            <person name="Mihova T."/>
            <person name="Mikkelsen T."/>
            <person name="Mlenga V."/>
            <person name="Moru K."/>
            <person name="Mozes J."/>
            <person name="Mulrain L."/>
            <person name="Munson G."/>
            <person name="Naylor J."/>
            <person name="Newes C."/>
            <person name="Nguyen C."/>
            <person name="Nguyen N."/>
            <person name="Nguyen T."/>
            <person name="Nicol R."/>
            <person name="Nielsen C."/>
            <person name="Nizzari M."/>
            <person name="Norbu C."/>
            <person name="Norbu N."/>
            <person name="O'donnell P."/>
            <person name="Okoawo O."/>
            <person name="O'leary S."/>
            <person name="Omotosho B."/>
            <person name="O'neill K."/>
            <person name="Osman S."/>
            <person name="Parker S."/>
            <person name="Perrin D."/>
            <person name="Phunkhang P."/>
            <person name="Piqani B."/>
            <person name="Purcell S."/>
            <person name="Rachupka T."/>
            <person name="Ramasamy U."/>
            <person name="Rameau R."/>
            <person name="Ray V."/>
            <person name="Raymond C."/>
            <person name="Retta R."/>
            <person name="Richardson S."/>
            <person name="Rise C."/>
            <person name="Rodriguez J."/>
            <person name="Rogers J."/>
            <person name="Rogov P."/>
            <person name="Rutman M."/>
            <person name="Schupbach R."/>
            <person name="Seaman C."/>
            <person name="Settipalli S."/>
            <person name="Sharpe T."/>
            <person name="Sheridan J."/>
            <person name="Sherpa N."/>
            <person name="Shi J."/>
            <person name="Smirnov S."/>
            <person name="Smith C."/>
            <person name="Sougnez C."/>
            <person name="Spencer B."/>
            <person name="Stalker J."/>
            <person name="Stange-thomann N."/>
            <person name="Stavropoulos S."/>
            <person name="Stetson K."/>
            <person name="Stone C."/>
            <person name="Stone S."/>
            <person name="Stubbs M."/>
            <person name="Talamas J."/>
            <person name="Tchuinga P."/>
            <person name="Tenzing P."/>
            <person name="Tesfaye S."/>
            <person name="Theodore J."/>
            <person name="Thoulutsang Y."/>
            <person name="Topham K."/>
            <person name="Towey S."/>
            <person name="Tsamla T."/>
            <person name="Tsomo N."/>
            <person name="Vallee D."/>
            <person name="Vassiliev H."/>
            <person name="Venkataraman V."/>
            <person name="Vinson J."/>
            <person name="Vo A."/>
            <person name="Wade C."/>
            <person name="Wang S."/>
            <person name="Wangchuk T."/>
            <person name="Wangdi T."/>
            <person name="Whittaker C."/>
            <person name="Wilkinson J."/>
            <person name="Wu Y."/>
            <person name="Wyman D."/>
            <person name="Yadav S."/>
            <person name="Yang S."/>
            <person name="Yang X."/>
            <person name="Yeager S."/>
            <person name="Yee E."/>
            <person name="Young G."/>
            <person name="Zainoun J."/>
            <person name="Zembeck L."/>
            <person name="Zimmer A."/>
            <person name="Zody M."/>
            <person name="Lander E."/>
        </authorList>
    </citation>
    <scope>NUCLEOTIDE SEQUENCE [LARGE SCALE GENOMIC DNA]</scope>
</reference>
<protein>
    <recommendedName>
        <fullName evidence="4">FGGY carbohydrate kinase domain-containing protein</fullName>
    </recommendedName>
</protein>
<evidence type="ECO:0000259" key="6">
    <source>
        <dbReference type="Pfam" id="PF02782"/>
    </source>
</evidence>
<sequence length="547" mass="60156">LQTDSMVRYYIGVDVGTHSVRAGLVDGDGVIHRTAEEKITILHPKSNYYMQSSSEIWRKCCLVVKVNVMCNVDSSDVHGIGFDATCSLVVLDTQFKPLSVSDTKNEDYNIIMWMDHRAMEQAEFINNTKHEALKFVGGKISLEMQPPKLLWLKQMLPDCWKKAGHFFDLSDFLTFKCTGSLSRSSCSVTCKWLYSAYHGWDDGFWTLIGLGDLIEDNYAKIGDKVLAPGTAVKDGLTHTSALEMGLVGGTAVATSMLDAHCGGLGCLGLNGSMMDDKLQLTECLAMICGTSSCHMAISKDPVFVPGVWGPYNSAMIPHLWLSEGGQTAAGKLVDHIISTHPANSELQKLAHGRGTDIYSCLNDVLADHVKDSGHDIDELSRDIHMQPDHHGNRSPLANPSLTGALCGLTLDTSLQQLACLYLATMQSLACGSRHIVDTMEKHGHKIKAIFMCGGLTKNQLFVQIHSNVMDRPVILSRESETVLLGGAILAACASPHFTSIQEAMGKMCCPGDIIQPIQHLHEFYEKKYTVFLQMIKNQQGYQQIMRK</sequence>
<dbReference type="GeneTree" id="ENSGT01000000214434"/>
<evidence type="ECO:0000259" key="5">
    <source>
        <dbReference type="Pfam" id="PF00370"/>
    </source>
</evidence>
<dbReference type="STRING" id="51511.ENSCSAVP00000010515"/>
<evidence type="ECO:0000256" key="3">
    <source>
        <dbReference type="ARBA" id="ARBA00022777"/>
    </source>
</evidence>
<dbReference type="InterPro" id="IPR000577">
    <property type="entry name" value="Carb_kinase_FGGY"/>
</dbReference>
<dbReference type="Ensembl" id="ENSCSAVT00000010642.1">
    <property type="protein sequence ID" value="ENSCSAVP00000010515.1"/>
    <property type="gene ID" value="ENSCSAVG00000006188.1"/>
</dbReference>
<dbReference type="PANTHER" id="PTHR43435:SF4">
    <property type="entry name" value="FGGY CARBOHYDRATE KINASE DOMAIN-CONTAINING PROTEIN"/>
    <property type="match status" value="1"/>
</dbReference>
<evidence type="ECO:0000256" key="1">
    <source>
        <dbReference type="ARBA" id="ARBA00009156"/>
    </source>
</evidence>
<dbReference type="OMA" id="HKAMWHE"/>
<accession>H2YYV4</accession>
<dbReference type="Proteomes" id="UP000007875">
    <property type="component" value="Unassembled WGS sequence"/>
</dbReference>
<dbReference type="PANTHER" id="PTHR43435">
    <property type="entry name" value="RIBULOKINASE"/>
    <property type="match status" value="1"/>
</dbReference>
<dbReference type="Pfam" id="PF02782">
    <property type="entry name" value="FGGY_C"/>
    <property type="match status" value="1"/>
</dbReference>
<organism evidence="7 8">
    <name type="scientific">Ciona savignyi</name>
    <name type="common">Pacific transparent sea squirt</name>
    <dbReference type="NCBI Taxonomy" id="51511"/>
    <lineage>
        <taxon>Eukaryota</taxon>
        <taxon>Metazoa</taxon>
        <taxon>Chordata</taxon>
        <taxon>Tunicata</taxon>
        <taxon>Ascidiacea</taxon>
        <taxon>Phlebobranchia</taxon>
        <taxon>Cionidae</taxon>
        <taxon>Ciona</taxon>
    </lineage>
</organism>
<feature type="domain" description="Carbohydrate kinase FGGY C-terminal" evidence="6">
    <location>
        <begin position="284"/>
        <end position="493"/>
    </location>
</feature>
<dbReference type="SUPFAM" id="SSF53067">
    <property type="entry name" value="Actin-like ATPase domain"/>
    <property type="match status" value="2"/>
</dbReference>
<dbReference type="InterPro" id="IPR018484">
    <property type="entry name" value="FGGY_N"/>
</dbReference>
<feature type="domain" description="Carbohydrate kinase FGGY N-terminal" evidence="5">
    <location>
        <begin position="9"/>
        <end position="182"/>
    </location>
</feature>
<dbReference type="AlphaFoldDB" id="H2YYV4"/>
<keyword evidence="2" id="KW-0808">Transferase</keyword>
<dbReference type="InterPro" id="IPR043129">
    <property type="entry name" value="ATPase_NBD"/>
</dbReference>
<evidence type="ECO:0000313" key="7">
    <source>
        <dbReference type="Ensembl" id="ENSCSAVP00000010515.1"/>
    </source>
</evidence>
<dbReference type="InParanoid" id="H2YYV4"/>